<dbReference type="Gene3D" id="3.40.50.1820">
    <property type="entry name" value="alpha/beta hydrolase"/>
    <property type="match status" value="1"/>
</dbReference>
<dbReference type="GO" id="GO:0006629">
    <property type="term" value="P:lipid metabolic process"/>
    <property type="evidence" value="ECO:0007669"/>
    <property type="project" value="InterPro"/>
</dbReference>
<dbReference type="GeneID" id="182618"/>
<evidence type="ECO:0000313" key="3">
    <source>
        <dbReference type="Proteomes" id="UP000001940"/>
    </source>
</evidence>
<dbReference type="KEGG" id="cel:CELE_C14E2.6"/>
<dbReference type="OrthoDB" id="438440at2759"/>
<dbReference type="SMR" id="Q17988"/>
<dbReference type="Proteomes" id="UP000001940">
    <property type="component" value="Chromosome X"/>
</dbReference>
<dbReference type="CTD" id="182618"/>
<organism evidence="2 3">
    <name type="scientific">Caenorhabditis elegans</name>
    <dbReference type="NCBI Taxonomy" id="6239"/>
    <lineage>
        <taxon>Eukaryota</taxon>
        <taxon>Metazoa</taxon>
        <taxon>Ecdysozoa</taxon>
        <taxon>Nematoda</taxon>
        <taxon>Chromadorea</taxon>
        <taxon>Rhabditida</taxon>
        <taxon>Rhabditina</taxon>
        <taxon>Rhabditomorpha</taxon>
        <taxon>Rhabditoidea</taxon>
        <taxon>Rhabditidae</taxon>
        <taxon>Peloderinae</taxon>
        <taxon>Caenorhabditis</taxon>
    </lineage>
</organism>
<protein>
    <submittedName>
        <fullName evidence="2">Fungal lipase-type domain-containing protein</fullName>
    </submittedName>
</protein>
<dbReference type="InParanoid" id="Q17988"/>
<proteinExistence type="predicted"/>
<evidence type="ECO:0000313" key="2">
    <source>
        <dbReference type="EMBL" id="CCD64519.2"/>
    </source>
</evidence>
<dbReference type="PANTHER" id="PTHR45908:SF20">
    <property type="entry name" value="FUNGAL LIPASE-LIKE DOMAIN-CONTAINING PROTEIN"/>
    <property type="match status" value="1"/>
</dbReference>
<dbReference type="UCSC" id="C14E2.6">
    <property type="organism name" value="c. elegans"/>
</dbReference>
<reference evidence="2 3" key="1">
    <citation type="journal article" date="1998" name="Science">
        <title>Genome sequence of the nematode C. elegans: a platform for investigating biology.</title>
        <authorList>
            <consortium name="The C. elegans sequencing consortium"/>
            <person name="Sulson J.E."/>
            <person name="Waterston R."/>
        </authorList>
    </citation>
    <scope>NUCLEOTIDE SEQUENCE [LARGE SCALE GENOMIC DNA]</scope>
    <source>
        <strain evidence="2 3">Bristol N2</strain>
    </source>
</reference>
<dbReference type="SUPFAM" id="SSF53474">
    <property type="entry name" value="alpha/beta-Hydrolases"/>
    <property type="match status" value="1"/>
</dbReference>
<dbReference type="eggNOG" id="KOG4569">
    <property type="taxonomic scope" value="Eukaryota"/>
</dbReference>
<dbReference type="AlphaFoldDB" id="Q17988"/>
<dbReference type="STRING" id="6239.C14E2.6.1"/>
<dbReference type="InterPro" id="IPR002921">
    <property type="entry name" value="Fungal_lipase-type"/>
</dbReference>
<feature type="domain" description="Fungal lipase-type" evidence="1">
    <location>
        <begin position="125"/>
        <end position="259"/>
    </location>
</feature>
<dbReference type="CDD" id="cd00519">
    <property type="entry name" value="Lipase_3"/>
    <property type="match status" value="1"/>
</dbReference>
<dbReference type="HOGENOM" id="CLU_1403610_0_0_1"/>
<dbReference type="PaxDb" id="6239-C14E2.6"/>
<dbReference type="Pfam" id="PF01764">
    <property type="entry name" value="Lipase_3"/>
    <property type="match status" value="1"/>
</dbReference>
<gene>
    <name evidence="2 4" type="ORF">C14E2.6</name>
    <name evidence="2" type="ORF">CELE_C14E2.6</name>
</gene>
<dbReference type="WormBase" id="C14E2.6">
    <property type="protein sequence ID" value="CE54226"/>
    <property type="gene ID" value="WBGene00015775"/>
</dbReference>
<dbReference type="InterPro" id="IPR029058">
    <property type="entry name" value="AB_hydrolase_fold"/>
</dbReference>
<accession>Q17988</accession>
<sequence>MFLTCEACAGREDRGVSCRWCMETNQCLPSKYMCHPWRTVLHEVNCPAKILPTTYNDTFNRLEVAHYIHAANRVSVSVPVGGPMSCLMQMSGNIEVIHELLVPTSVDQKSIGIVIGVNHDYRHIFIAFRSTNNMRQLLVQWLIFGMGWMEDFPLGGQMTAVFVRNYKDILNFGFDKAVEDAVGRFPSYSFLMTGHSLGGAMTTVFSLHVALRYPAKQVRLYAWSGPRSGDETFVKMLKEHVFEQYRIVRDGDFVPDFPLRISQTLPAAHHNTFEIYYPKHMTTDNYRICDQAETESCLKGSWWKTMFSHIFMFDMNFFNSQFMDYCE</sequence>
<dbReference type="PhylomeDB" id="Q17988"/>
<dbReference type="PIR" id="T29714">
    <property type="entry name" value="T29714"/>
</dbReference>
<keyword evidence="3" id="KW-1185">Reference proteome</keyword>
<dbReference type="PANTHER" id="PTHR45908">
    <property type="entry name" value="PROTEIN CBG11750-RELATED"/>
    <property type="match status" value="1"/>
</dbReference>
<evidence type="ECO:0000259" key="1">
    <source>
        <dbReference type="Pfam" id="PF01764"/>
    </source>
</evidence>
<dbReference type="EMBL" id="BX284606">
    <property type="protein sequence ID" value="CCD64519.2"/>
    <property type="molecule type" value="Genomic_DNA"/>
</dbReference>
<evidence type="ECO:0000313" key="4">
    <source>
        <dbReference type="WormBase" id="C14E2.6"/>
    </source>
</evidence>
<name>Q17988_CAEEL</name>
<dbReference type="RefSeq" id="NP_508336.2">
    <property type="nucleotide sequence ID" value="NM_075935.2"/>
</dbReference>
<dbReference type="AGR" id="WB:WBGene00015775"/>
<dbReference type="Bgee" id="WBGene00015775">
    <property type="expression patterns" value="Expressed in larva"/>
</dbReference>